<dbReference type="Gene3D" id="3.40.50.2000">
    <property type="entry name" value="Glycogen Phosphorylase B"/>
    <property type="match status" value="1"/>
</dbReference>
<gene>
    <name evidence="3" type="ORF">JYK00_07440</name>
</gene>
<organism evidence="3 4">
    <name type="scientific">Thermosipho ferrireducens</name>
    <dbReference type="NCBI Taxonomy" id="2571116"/>
    <lineage>
        <taxon>Bacteria</taxon>
        <taxon>Thermotogati</taxon>
        <taxon>Thermotogota</taxon>
        <taxon>Thermotogae</taxon>
        <taxon>Thermotogales</taxon>
        <taxon>Fervidobacteriaceae</taxon>
        <taxon>Thermosipho</taxon>
    </lineage>
</organism>
<keyword evidence="1" id="KW-0808">Transferase</keyword>
<proteinExistence type="predicted"/>
<reference evidence="3 4" key="1">
    <citation type="submission" date="2021-03" db="EMBL/GenBank/DDBJ databases">
        <title>Thermosipho ferrireducens sp.nov., an anaerobic thermophilic iron-reducing bacterium isolated from a deep-sea hydrothermal sulfide deposits.</title>
        <authorList>
            <person name="Zeng X."/>
            <person name="Chen Y."/>
            <person name="Shao Z."/>
        </authorList>
    </citation>
    <scope>NUCLEOTIDE SEQUENCE [LARGE SCALE GENOMIC DNA]</scope>
    <source>
        <strain evidence="3 4">JL129W03</strain>
    </source>
</reference>
<protein>
    <submittedName>
        <fullName evidence="3">Glycosyltransferase family 4 protein</fullName>
    </submittedName>
</protein>
<evidence type="ECO:0000313" key="3">
    <source>
        <dbReference type="EMBL" id="QTA37557.1"/>
    </source>
</evidence>
<dbReference type="Proteomes" id="UP000671862">
    <property type="component" value="Chromosome"/>
</dbReference>
<dbReference type="PANTHER" id="PTHR46401">
    <property type="entry name" value="GLYCOSYLTRANSFERASE WBBK-RELATED"/>
    <property type="match status" value="1"/>
</dbReference>
<dbReference type="RefSeq" id="WP_207566282.1">
    <property type="nucleotide sequence ID" value="NZ_CP071446.1"/>
</dbReference>
<dbReference type="SUPFAM" id="SSF53756">
    <property type="entry name" value="UDP-Glycosyltransferase/glycogen phosphorylase"/>
    <property type="match status" value="1"/>
</dbReference>
<feature type="domain" description="Glycosyl transferase family 1" evidence="2">
    <location>
        <begin position="214"/>
        <end position="358"/>
    </location>
</feature>
<dbReference type="NCBIfam" id="NF041101">
    <property type="entry name" value="manno_glu_gly_synth"/>
    <property type="match status" value="1"/>
</dbReference>
<evidence type="ECO:0000259" key="2">
    <source>
        <dbReference type="Pfam" id="PF00534"/>
    </source>
</evidence>
<dbReference type="EMBL" id="CP071446">
    <property type="protein sequence ID" value="QTA37557.1"/>
    <property type="molecule type" value="Genomic_DNA"/>
</dbReference>
<dbReference type="PANTHER" id="PTHR46401:SF2">
    <property type="entry name" value="GLYCOSYLTRANSFERASE WBBK-RELATED"/>
    <property type="match status" value="1"/>
</dbReference>
<dbReference type="CDD" id="cd03801">
    <property type="entry name" value="GT4_PimA-like"/>
    <property type="match status" value="1"/>
</dbReference>
<evidence type="ECO:0000256" key="1">
    <source>
        <dbReference type="ARBA" id="ARBA00022679"/>
    </source>
</evidence>
<dbReference type="InterPro" id="IPR054975">
    <property type="entry name" value="manno_glu_gly_synth"/>
</dbReference>
<accession>A0ABX7S502</accession>
<evidence type="ECO:0000313" key="4">
    <source>
        <dbReference type="Proteomes" id="UP000671862"/>
    </source>
</evidence>
<dbReference type="Pfam" id="PF00534">
    <property type="entry name" value="Glycos_transf_1"/>
    <property type="match status" value="1"/>
</dbReference>
<dbReference type="InterPro" id="IPR001296">
    <property type="entry name" value="Glyco_trans_1"/>
</dbReference>
<sequence>MNVALVHYRAGLMDGVSLEMEKWKRVLTRIGHNVDIIAGNGEKGVDVQVSSIGFENPKYRIINKNAFEKLEDYTEKELIAEIFQESEKIYNDIVAILDKYDVIIPNNIWSIGAFLPSAVAFTKYARNNPDKIFIGHHHDFWWERKYFLNATTSKITELLVKYCPPIGDNIKHLVINTFAKHALYSRKGVDSVVVPNVMDFKAPAFTKKEINLKIRETYNVSTGAIVLLQATRITERKAIELAIDLISNMQKKAKNYIGKTLYNGEKFTGEIVLAFSGMCEDDVYKYKLLDKAFEYGVRTINLYPNVENKVWSFWDLYSIADAITYPSILEGWGNQLLEAIVAKKPIVLFEYEVFEKDIKPSGLEYVSLGNKYELLENIVKVEEDIIEKASLKLFEILFNKELYEYTVNKNFEIGKNYYSLESLEKIIKDIL</sequence>
<name>A0ABX7S502_9BACT</name>
<keyword evidence="4" id="KW-1185">Reference proteome</keyword>